<evidence type="ECO:0000313" key="2">
    <source>
        <dbReference type="Proteomes" id="UP000276215"/>
    </source>
</evidence>
<organism evidence="1 2">
    <name type="scientific">Choiromyces venosus 120613-1</name>
    <dbReference type="NCBI Taxonomy" id="1336337"/>
    <lineage>
        <taxon>Eukaryota</taxon>
        <taxon>Fungi</taxon>
        <taxon>Dikarya</taxon>
        <taxon>Ascomycota</taxon>
        <taxon>Pezizomycotina</taxon>
        <taxon>Pezizomycetes</taxon>
        <taxon>Pezizales</taxon>
        <taxon>Tuberaceae</taxon>
        <taxon>Choiromyces</taxon>
    </lineage>
</organism>
<dbReference type="Proteomes" id="UP000276215">
    <property type="component" value="Unassembled WGS sequence"/>
</dbReference>
<protein>
    <submittedName>
        <fullName evidence="1">Uncharacterized protein</fullName>
    </submittedName>
</protein>
<dbReference type="EMBL" id="ML120626">
    <property type="protein sequence ID" value="RPA89014.1"/>
    <property type="molecule type" value="Genomic_DNA"/>
</dbReference>
<accession>A0A3N4J573</accession>
<proteinExistence type="predicted"/>
<reference evidence="1 2" key="1">
    <citation type="journal article" date="2018" name="Nat. Ecol. Evol.">
        <title>Pezizomycetes genomes reveal the molecular basis of ectomycorrhizal truffle lifestyle.</title>
        <authorList>
            <person name="Murat C."/>
            <person name="Payen T."/>
            <person name="Noel B."/>
            <person name="Kuo A."/>
            <person name="Morin E."/>
            <person name="Chen J."/>
            <person name="Kohler A."/>
            <person name="Krizsan K."/>
            <person name="Balestrini R."/>
            <person name="Da Silva C."/>
            <person name="Montanini B."/>
            <person name="Hainaut M."/>
            <person name="Levati E."/>
            <person name="Barry K.W."/>
            <person name="Belfiori B."/>
            <person name="Cichocki N."/>
            <person name="Clum A."/>
            <person name="Dockter R.B."/>
            <person name="Fauchery L."/>
            <person name="Guy J."/>
            <person name="Iotti M."/>
            <person name="Le Tacon F."/>
            <person name="Lindquist E.A."/>
            <person name="Lipzen A."/>
            <person name="Malagnac F."/>
            <person name="Mello A."/>
            <person name="Molinier V."/>
            <person name="Miyauchi S."/>
            <person name="Poulain J."/>
            <person name="Riccioni C."/>
            <person name="Rubini A."/>
            <person name="Sitrit Y."/>
            <person name="Splivallo R."/>
            <person name="Traeger S."/>
            <person name="Wang M."/>
            <person name="Zifcakova L."/>
            <person name="Wipf D."/>
            <person name="Zambonelli A."/>
            <person name="Paolocci F."/>
            <person name="Nowrousian M."/>
            <person name="Ottonello S."/>
            <person name="Baldrian P."/>
            <person name="Spatafora J.W."/>
            <person name="Henrissat B."/>
            <person name="Nagy L.G."/>
            <person name="Aury J.M."/>
            <person name="Wincker P."/>
            <person name="Grigoriev I.V."/>
            <person name="Bonfante P."/>
            <person name="Martin F.M."/>
        </authorList>
    </citation>
    <scope>NUCLEOTIDE SEQUENCE [LARGE SCALE GENOMIC DNA]</scope>
    <source>
        <strain evidence="1 2">120613-1</strain>
    </source>
</reference>
<name>A0A3N4J573_9PEZI</name>
<dbReference type="AlphaFoldDB" id="A0A3N4J573"/>
<keyword evidence="2" id="KW-1185">Reference proteome</keyword>
<gene>
    <name evidence="1" type="ORF">L873DRAFT_1823640</name>
</gene>
<evidence type="ECO:0000313" key="1">
    <source>
        <dbReference type="EMBL" id="RPA89014.1"/>
    </source>
</evidence>
<sequence>MGRVTLDIYLPPTRDPLSIFLHDPPPLTCLPTRPRAYKMSISISTPSEHRSGHEDRMSIISTSLHHSGRDEMSISSEHQPSVGITLSYPRHKNQLCAIWTPGSTACIICCTNATINKATNTVSTR</sequence>